<dbReference type="Proteomes" id="UP000053328">
    <property type="component" value="Unassembled WGS sequence"/>
</dbReference>
<comment type="cofactor">
    <cofactor evidence="1">
        <name>FMN</name>
        <dbReference type="ChEBI" id="CHEBI:58210"/>
    </cofactor>
</comment>
<dbReference type="InterPro" id="IPR013785">
    <property type="entry name" value="Aldolase_TIM"/>
</dbReference>
<feature type="binding site" evidence="7">
    <location>
        <position position="279"/>
    </location>
    <ligand>
        <name>FMN</name>
        <dbReference type="ChEBI" id="CHEBI:58210"/>
    </ligand>
</feature>
<comment type="similarity">
    <text evidence="5">Belongs to the FMN-dependent alpha-hydroxy acid dehydrogenase family.</text>
</comment>
<organism evidence="9 10">
    <name type="scientific">Exophiala spinifera</name>
    <dbReference type="NCBI Taxonomy" id="91928"/>
    <lineage>
        <taxon>Eukaryota</taxon>
        <taxon>Fungi</taxon>
        <taxon>Dikarya</taxon>
        <taxon>Ascomycota</taxon>
        <taxon>Pezizomycotina</taxon>
        <taxon>Eurotiomycetes</taxon>
        <taxon>Chaetothyriomycetidae</taxon>
        <taxon>Chaetothyriales</taxon>
        <taxon>Herpotrichiellaceae</taxon>
        <taxon>Exophiala</taxon>
    </lineage>
</organism>
<evidence type="ECO:0000313" key="9">
    <source>
        <dbReference type="EMBL" id="KIW15802.1"/>
    </source>
</evidence>
<dbReference type="GeneID" id="27332935"/>
<feature type="binding site" evidence="7">
    <location>
        <position position="199"/>
    </location>
    <ligand>
        <name>glyoxylate</name>
        <dbReference type="ChEBI" id="CHEBI:36655"/>
    </ligand>
</feature>
<evidence type="ECO:0000313" key="10">
    <source>
        <dbReference type="Proteomes" id="UP000053328"/>
    </source>
</evidence>
<dbReference type="SUPFAM" id="SSF51395">
    <property type="entry name" value="FMN-linked oxidoreductases"/>
    <property type="match status" value="1"/>
</dbReference>
<feature type="binding site" evidence="7">
    <location>
        <position position="190"/>
    </location>
    <ligand>
        <name>FMN</name>
        <dbReference type="ChEBI" id="CHEBI:58210"/>
    </ligand>
</feature>
<feature type="binding site" evidence="7">
    <location>
        <begin position="334"/>
        <end position="338"/>
    </location>
    <ligand>
        <name>FMN</name>
        <dbReference type="ChEBI" id="CHEBI:58210"/>
    </ligand>
</feature>
<reference evidence="9 10" key="1">
    <citation type="submission" date="2015-01" db="EMBL/GenBank/DDBJ databases">
        <title>The Genome Sequence of Exophiala spinifera CBS89968.</title>
        <authorList>
            <consortium name="The Broad Institute Genomics Platform"/>
            <person name="Cuomo C."/>
            <person name="de Hoog S."/>
            <person name="Gorbushina A."/>
            <person name="Stielow B."/>
            <person name="Teixiera M."/>
            <person name="Abouelleil A."/>
            <person name="Chapman S.B."/>
            <person name="Priest M."/>
            <person name="Young S.K."/>
            <person name="Wortman J."/>
            <person name="Nusbaum C."/>
            <person name="Birren B."/>
        </authorList>
    </citation>
    <scope>NUCLEOTIDE SEQUENCE [LARGE SCALE GENOMIC DNA]</scope>
    <source>
        <strain evidence="9 10">CBS 89968</strain>
    </source>
</reference>
<accession>A0A0D1ZSJ3</accession>
<keyword evidence="3 7" id="KW-0288">FMN</keyword>
<evidence type="ECO:0000256" key="1">
    <source>
        <dbReference type="ARBA" id="ARBA00001917"/>
    </source>
</evidence>
<feature type="binding site" evidence="7">
    <location>
        <position position="160"/>
    </location>
    <ligand>
        <name>FMN</name>
        <dbReference type="ChEBI" id="CHEBI:58210"/>
    </ligand>
</feature>
<dbReference type="PANTHER" id="PTHR10578:SF143">
    <property type="entry name" value="FMN-DEPENDENT ALPHA-HYDROXY ACID DEHYDROGENASE PB1A11.03"/>
    <property type="match status" value="1"/>
</dbReference>
<evidence type="ECO:0000256" key="6">
    <source>
        <dbReference type="PIRSR" id="PIRSR000138-1"/>
    </source>
</evidence>
<dbReference type="PIRSF" id="PIRSF000138">
    <property type="entry name" value="Al-hdrx_acd_dh"/>
    <property type="match status" value="1"/>
</dbReference>
<dbReference type="PROSITE" id="PS00557">
    <property type="entry name" value="FMN_HYDROXY_ACID_DH_1"/>
    <property type="match status" value="1"/>
</dbReference>
<dbReference type="InterPro" id="IPR012133">
    <property type="entry name" value="Alpha-hydoxy_acid_DH_FMN"/>
</dbReference>
<name>A0A0D1ZSJ3_9EURO</name>
<dbReference type="InterPro" id="IPR000262">
    <property type="entry name" value="FMN-dep_DH"/>
</dbReference>
<feature type="active site" description="Proton acceptor" evidence="6">
    <location>
        <position position="303"/>
    </location>
</feature>
<feature type="binding site" evidence="7">
    <location>
        <position position="56"/>
    </location>
    <ligand>
        <name>glyoxylate</name>
        <dbReference type="ChEBI" id="CHEBI:36655"/>
    </ligand>
</feature>
<evidence type="ECO:0000256" key="4">
    <source>
        <dbReference type="ARBA" id="ARBA00023002"/>
    </source>
</evidence>
<dbReference type="VEuPathDB" id="FungiDB:PV08_05852"/>
<dbReference type="EMBL" id="KN847495">
    <property type="protein sequence ID" value="KIW15802.1"/>
    <property type="molecule type" value="Genomic_DNA"/>
</dbReference>
<keyword evidence="2 7" id="KW-0285">Flavoprotein</keyword>
<feature type="binding site" evidence="7">
    <location>
        <position position="162"/>
    </location>
    <ligand>
        <name>glyoxylate</name>
        <dbReference type="ChEBI" id="CHEBI:36655"/>
    </ligand>
</feature>
<evidence type="ECO:0000256" key="7">
    <source>
        <dbReference type="PIRSR" id="PIRSR000138-2"/>
    </source>
</evidence>
<feature type="binding site" evidence="7">
    <location>
        <begin position="357"/>
        <end position="358"/>
    </location>
    <ligand>
        <name>FMN</name>
        <dbReference type="ChEBI" id="CHEBI:58210"/>
    </ligand>
</feature>
<dbReference type="STRING" id="91928.A0A0D1ZSJ3"/>
<proteinExistence type="inferred from homology"/>
<keyword evidence="10" id="KW-1185">Reference proteome</keyword>
<dbReference type="InterPro" id="IPR037396">
    <property type="entry name" value="FMN_HAD"/>
</dbReference>
<keyword evidence="4" id="KW-0560">Oxidoreductase</keyword>
<dbReference type="RefSeq" id="XP_016236018.1">
    <property type="nucleotide sequence ID" value="XM_016380191.1"/>
</dbReference>
<dbReference type="InterPro" id="IPR008259">
    <property type="entry name" value="FMN_hydac_DH_AS"/>
</dbReference>
<evidence type="ECO:0000259" key="8">
    <source>
        <dbReference type="PROSITE" id="PS51349"/>
    </source>
</evidence>
<evidence type="ECO:0000256" key="3">
    <source>
        <dbReference type="ARBA" id="ARBA00022643"/>
    </source>
</evidence>
<feature type="binding site" evidence="7">
    <location>
        <position position="303"/>
    </location>
    <ligand>
        <name>glyoxylate</name>
        <dbReference type="ChEBI" id="CHEBI:36655"/>
    </ligand>
</feature>
<dbReference type="Pfam" id="PF01070">
    <property type="entry name" value="FMN_dh"/>
    <property type="match status" value="1"/>
</dbReference>
<gene>
    <name evidence="9" type="ORF">PV08_05852</name>
</gene>
<sequence length="409" mass="44767">MGEDYHMVDRASHSLSTVQLDVFLRGLRHEKPALPFEPTAWEAQAEAVLGSNAWGYVHGNAGLGQSYDNNRKAFNKWAFIPRRLISAPLPDLGVKLFGREYASPLAIAPVGVQRIFNEEGELATARACAKEHVPFLLSTGASVGIEAAAEANGNGHRWFQLYWPDNKHNHFTASLLSRAKNNGYEVLVVTLDTFALGWRAREMDNGYSPFLRPDSIGVATGFTDPLFRKTFKETYGKDIEDDQGKAAHEWINIFMPGRSHAWEDLAFLKDHWDGPIVLKGIQSVKDARLAGEHGMHGIVVSNHGGRQCDGGVASLDSLPEIVAAVGDKLEVLFDSGIRCGADIAKALALGAKMVLIGRPFVWGLAMAGEDGVRHVLRALLGDLTMTLHLTGIPSVKQKDLNTSILRRQC</sequence>
<feature type="domain" description="FMN hydroxy acid dehydrogenase" evidence="8">
    <location>
        <begin position="30"/>
        <end position="408"/>
    </location>
</feature>
<feature type="binding site" evidence="7">
    <location>
        <position position="301"/>
    </location>
    <ligand>
        <name>FMN</name>
        <dbReference type="ChEBI" id="CHEBI:58210"/>
    </ligand>
</feature>
<feature type="binding site" evidence="7">
    <location>
        <begin position="109"/>
        <end position="111"/>
    </location>
    <ligand>
        <name>FMN</name>
        <dbReference type="ChEBI" id="CHEBI:58210"/>
    </ligand>
</feature>
<dbReference type="PROSITE" id="PS51349">
    <property type="entry name" value="FMN_HYDROXY_ACID_DH_2"/>
    <property type="match status" value="1"/>
</dbReference>
<dbReference type="HOGENOM" id="CLU_020639_0_1_1"/>
<dbReference type="GO" id="GO:0010181">
    <property type="term" value="F:FMN binding"/>
    <property type="evidence" value="ECO:0007669"/>
    <property type="project" value="InterPro"/>
</dbReference>
<dbReference type="Gene3D" id="3.20.20.70">
    <property type="entry name" value="Aldolase class I"/>
    <property type="match status" value="1"/>
</dbReference>
<dbReference type="GO" id="GO:0016491">
    <property type="term" value="F:oxidoreductase activity"/>
    <property type="evidence" value="ECO:0007669"/>
    <property type="project" value="UniProtKB-KW"/>
</dbReference>
<dbReference type="OrthoDB" id="25826at2759"/>
<dbReference type="FunFam" id="3.20.20.70:FF:000132">
    <property type="entry name" value="FMN dependent dehydrogenase"/>
    <property type="match status" value="1"/>
</dbReference>
<feature type="binding site" evidence="7">
    <location>
        <position position="138"/>
    </location>
    <ligand>
        <name>FMN</name>
        <dbReference type="ChEBI" id="CHEBI:58210"/>
    </ligand>
</feature>
<protein>
    <recommendedName>
        <fullName evidence="8">FMN hydroxy acid dehydrogenase domain-containing protein</fullName>
    </recommendedName>
</protein>
<feature type="binding site" evidence="7">
    <location>
        <position position="306"/>
    </location>
    <ligand>
        <name>glyoxylate</name>
        <dbReference type="ChEBI" id="CHEBI:36655"/>
    </ligand>
</feature>
<dbReference type="AlphaFoldDB" id="A0A0D1ZSJ3"/>
<evidence type="ECO:0000256" key="2">
    <source>
        <dbReference type="ARBA" id="ARBA00022630"/>
    </source>
</evidence>
<evidence type="ECO:0000256" key="5">
    <source>
        <dbReference type="ARBA" id="ARBA00024042"/>
    </source>
</evidence>
<dbReference type="PANTHER" id="PTHR10578">
    <property type="entry name" value="S -2-HYDROXY-ACID OXIDASE-RELATED"/>
    <property type="match status" value="1"/>
</dbReference>